<protein>
    <submittedName>
        <fullName evidence="2">Membrane protein YqaA with SNARE-associated domain</fullName>
    </submittedName>
</protein>
<reference evidence="2 3" key="1">
    <citation type="submission" date="2020-02" db="EMBL/GenBank/DDBJ databases">
        <title>Sequencing the genomes of 1000 actinobacteria strains.</title>
        <authorList>
            <person name="Klenk H.-P."/>
        </authorList>
    </citation>
    <scope>NUCLEOTIDE SEQUENCE [LARGE SCALE GENOMIC DNA]</scope>
    <source>
        <strain evidence="2 3">DSM 19609</strain>
    </source>
</reference>
<dbReference type="RefSeq" id="WP_167165468.1">
    <property type="nucleotide sequence ID" value="NZ_BAAAOO010000015.1"/>
</dbReference>
<gene>
    <name evidence="2" type="ORF">FB473_001115</name>
</gene>
<organism evidence="2 3">
    <name type="scientific">Brooklawnia cerclae</name>
    <dbReference type="NCBI Taxonomy" id="349934"/>
    <lineage>
        <taxon>Bacteria</taxon>
        <taxon>Bacillati</taxon>
        <taxon>Actinomycetota</taxon>
        <taxon>Actinomycetes</taxon>
        <taxon>Propionibacteriales</taxon>
        <taxon>Propionibacteriaceae</taxon>
        <taxon>Brooklawnia</taxon>
    </lineage>
</organism>
<evidence type="ECO:0000256" key="1">
    <source>
        <dbReference type="SAM" id="Phobius"/>
    </source>
</evidence>
<dbReference type="Proteomes" id="UP000749311">
    <property type="component" value="Unassembled WGS sequence"/>
</dbReference>
<keyword evidence="1" id="KW-0812">Transmembrane</keyword>
<keyword evidence="1" id="KW-0472">Membrane</keyword>
<evidence type="ECO:0000313" key="2">
    <source>
        <dbReference type="EMBL" id="NIH56470.1"/>
    </source>
</evidence>
<feature type="transmembrane region" description="Helical" evidence="1">
    <location>
        <begin position="43"/>
        <end position="64"/>
    </location>
</feature>
<name>A0ABX0SEM4_9ACTN</name>
<keyword evidence="1" id="KW-1133">Transmembrane helix</keyword>
<feature type="transmembrane region" description="Helical" evidence="1">
    <location>
        <begin position="141"/>
        <end position="165"/>
    </location>
</feature>
<keyword evidence="3" id="KW-1185">Reference proteome</keyword>
<accession>A0ABX0SEM4</accession>
<evidence type="ECO:0000313" key="3">
    <source>
        <dbReference type="Proteomes" id="UP000749311"/>
    </source>
</evidence>
<dbReference type="EMBL" id="JAAMOZ010000001">
    <property type="protein sequence ID" value="NIH56470.1"/>
    <property type="molecule type" value="Genomic_DNA"/>
</dbReference>
<proteinExistence type="predicted"/>
<comment type="caution">
    <text evidence="2">The sequence shown here is derived from an EMBL/GenBank/DDBJ whole genome shotgun (WGS) entry which is preliminary data.</text>
</comment>
<sequence length="169" mass="18222">MTDGFWWQLLVALAYATLGSVIPVLNSEAFIVASLATGLIDPWSLGLGLGVGQGAGKMILFLAVRQGRRLPWLRSSAGIARPTPEPGTLRARWRALVRRLDAVVEHPRWGPLGLFMSGSVSLPPNYATTLLAATTRIRFPVFAASMSLGLIARSLVISLALAGVFDHWF</sequence>